<keyword evidence="13" id="KW-1185">Reference proteome</keyword>
<dbReference type="InterPro" id="IPR038239">
    <property type="entry name" value="Clp1_N_sf"/>
</dbReference>
<dbReference type="SUPFAM" id="SSF52540">
    <property type="entry name" value="P-loop containing nucleoside triphosphate hydrolases"/>
    <property type="match status" value="1"/>
</dbReference>
<dbReference type="InterPro" id="IPR032324">
    <property type="entry name" value="Clp1_N"/>
</dbReference>
<dbReference type="GO" id="GO:0005849">
    <property type="term" value="C:mRNA cleavage factor complex"/>
    <property type="evidence" value="ECO:0007669"/>
    <property type="project" value="UniProtKB-UniRule"/>
</dbReference>
<accession>A0A1E3QL49</accession>
<dbReference type="GO" id="GO:0006388">
    <property type="term" value="P:tRNA splicing, via endonucleolytic cleavage and ligation"/>
    <property type="evidence" value="ECO:0007669"/>
    <property type="project" value="TreeGrafter"/>
</dbReference>
<keyword evidence="6 8" id="KW-0067">ATP-binding</keyword>
<evidence type="ECO:0000256" key="3">
    <source>
        <dbReference type="ARBA" id="ARBA00019824"/>
    </source>
</evidence>
<dbReference type="Gene3D" id="2.40.30.330">
    <property type="entry name" value="Pre-mRNA cleavage complex subunit Clp1, C-terminal domain"/>
    <property type="match status" value="1"/>
</dbReference>
<comment type="function">
    <text evidence="8">Required for endonucleolytic cleavage during polyadenylation-dependent pre-mRNA 3'-end formation.</text>
</comment>
<dbReference type="InterPro" id="IPR045116">
    <property type="entry name" value="Clp1/Grc3"/>
</dbReference>
<comment type="subunit">
    <text evidence="8">Component of a pre-mRNA cleavage factor complex. Interacts directly with PCF11.</text>
</comment>
<evidence type="ECO:0000256" key="4">
    <source>
        <dbReference type="ARBA" id="ARBA00022664"/>
    </source>
</evidence>
<dbReference type="EMBL" id="KV454438">
    <property type="protein sequence ID" value="ODQ77812.1"/>
    <property type="molecule type" value="Genomic_DNA"/>
</dbReference>
<name>A0A1E3QL49_9ASCO</name>
<dbReference type="PANTHER" id="PTHR12755">
    <property type="entry name" value="CLEAVAGE/POLYADENYLATION FACTOR IA SUBUNIT CLP1P"/>
    <property type="match status" value="1"/>
</dbReference>
<evidence type="ECO:0000313" key="13">
    <source>
        <dbReference type="Proteomes" id="UP000094336"/>
    </source>
</evidence>
<dbReference type="GO" id="GO:0031124">
    <property type="term" value="P:mRNA 3'-end processing"/>
    <property type="evidence" value="ECO:0007669"/>
    <property type="project" value="UniProtKB-UniRule"/>
</dbReference>
<sequence length="423" mass="46038">MSEQATEIKGSFTLKAGEEWRVEVSFENKVVIKVTDGIAEVFGTELANNRTYTFTGTKISVYSPTGATILHSSGALASDYVSDETAMPQYTNLHLYLHAMRDAARRNTARGPRVLVLGNRDTGKTSLANILCAYANKMSHQPLFVNLDPKEGAFAVPGALSATPISDIFDVETYWGDTITSNITQLHTKQPVVKWYGFEKPGENLDLYKYQAAKLSVVANLRAEQDEIVQQSGYVIDTPALGANDAALIADIIADFEVDVVVVIGNERLFVEMAKKANGKTVLKVAKSGGCVDREDVFIRAIQHRAIKEYFYGGSTVLAPYTSVIDYNDMVVYMAPEERDTDTDARLLVRVKNGAATLQNTVVAVSHVAASGGSAQDALDSAVMGFAYISDADDTKQKLKVLGPVPGRLPLHLCLIGTIRYHE</sequence>
<dbReference type="Gene3D" id="2.60.120.1030">
    <property type="entry name" value="Clp1, DNA binding domain"/>
    <property type="match status" value="1"/>
</dbReference>
<dbReference type="RefSeq" id="XP_018983140.1">
    <property type="nucleotide sequence ID" value="XM_019129769.1"/>
</dbReference>
<feature type="domain" description="Clp1 C-terminal" evidence="9">
    <location>
        <begin position="318"/>
        <end position="423"/>
    </location>
</feature>
<comment type="subcellular location">
    <subcellularLocation>
        <location evidence="1 8">Nucleus</location>
    </subcellularLocation>
</comment>
<dbReference type="Pfam" id="PF16573">
    <property type="entry name" value="CLP1_N"/>
    <property type="match status" value="1"/>
</dbReference>
<dbReference type="Pfam" id="PF16575">
    <property type="entry name" value="CLP1_P"/>
    <property type="match status" value="1"/>
</dbReference>
<dbReference type="Gene3D" id="3.40.50.300">
    <property type="entry name" value="P-loop containing nucleotide triphosphate hydrolases"/>
    <property type="match status" value="1"/>
</dbReference>
<feature type="binding site" evidence="8">
    <location>
        <position position="19"/>
    </location>
    <ligand>
        <name>ATP</name>
        <dbReference type="ChEBI" id="CHEBI:30616"/>
    </ligand>
</feature>
<dbReference type="InterPro" id="IPR010655">
    <property type="entry name" value="Clp1_C"/>
</dbReference>
<protein>
    <recommendedName>
        <fullName evidence="3">Polynucleotide 5'-hydroxyl-kinase GRC3</fullName>
    </recommendedName>
    <alternativeName>
        <fullName evidence="2">Polynucleotide 5'-hydroxyl-kinase grc3</fullName>
    </alternativeName>
</protein>
<feature type="binding site" evidence="8">
    <location>
        <position position="58"/>
    </location>
    <ligand>
        <name>ATP</name>
        <dbReference type="ChEBI" id="CHEBI:30616"/>
    </ligand>
</feature>
<dbReference type="InterPro" id="IPR027417">
    <property type="entry name" value="P-loop_NTPase"/>
</dbReference>
<evidence type="ECO:0000259" key="11">
    <source>
        <dbReference type="Pfam" id="PF16575"/>
    </source>
</evidence>
<evidence type="ECO:0000259" key="10">
    <source>
        <dbReference type="Pfam" id="PF16573"/>
    </source>
</evidence>
<dbReference type="STRING" id="984486.A0A1E3QL49"/>
<keyword evidence="7 8" id="KW-0539">Nucleus</keyword>
<proteinExistence type="inferred from homology"/>
<comment type="similarity">
    <text evidence="8">Belongs to the Clp1 family. Clp1 subfamily.</text>
</comment>
<gene>
    <name evidence="8" type="primary">CLP1</name>
    <name evidence="12" type="ORF">BABINDRAFT_163200</name>
</gene>
<evidence type="ECO:0000256" key="5">
    <source>
        <dbReference type="ARBA" id="ARBA00022741"/>
    </source>
</evidence>
<dbReference type="PANTHER" id="PTHR12755:SF6">
    <property type="entry name" value="POLYRIBONUCLEOTIDE 5'-HYDROXYL-KINASE CLP1"/>
    <property type="match status" value="1"/>
</dbReference>
<dbReference type="GO" id="GO:0051731">
    <property type="term" value="F:polynucleotide 5'-hydroxyl-kinase activity"/>
    <property type="evidence" value="ECO:0007669"/>
    <property type="project" value="InterPro"/>
</dbReference>
<evidence type="ECO:0000256" key="2">
    <source>
        <dbReference type="ARBA" id="ARBA00018706"/>
    </source>
</evidence>
<dbReference type="OrthoDB" id="258143at2759"/>
<dbReference type="InterPro" id="IPR028606">
    <property type="entry name" value="Clp1"/>
</dbReference>
<dbReference type="Proteomes" id="UP000094336">
    <property type="component" value="Unassembled WGS sequence"/>
</dbReference>
<dbReference type="GeneID" id="30147622"/>
<feature type="binding site" evidence="8">
    <location>
        <begin position="121"/>
        <end position="126"/>
    </location>
    <ligand>
        <name>ATP</name>
        <dbReference type="ChEBI" id="CHEBI:30616"/>
    </ligand>
</feature>
<feature type="domain" description="Clp1 P-loop" evidence="11">
    <location>
        <begin position="118"/>
        <end position="313"/>
    </location>
</feature>
<evidence type="ECO:0000256" key="1">
    <source>
        <dbReference type="ARBA" id="ARBA00004123"/>
    </source>
</evidence>
<reference evidence="13" key="1">
    <citation type="submission" date="2016-05" db="EMBL/GenBank/DDBJ databases">
        <title>Comparative genomics of biotechnologically important yeasts.</title>
        <authorList>
            <consortium name="DOE Joint Genome Institute"/>
            <person name="Riley R."/>
            <person name="Haridas S."/>
            <person name="Wolfe K.H."/>
            <person name="Lopes M.R."/>
            <person name="Hittinger C.T."/>
            <person name="Goker M."/>
            <person name="Salamov A."/>
            <person name="Wisecaver J."/>
            <person name="Long T.M."/>
            <person name="Aerts A.L."/>
            <person name="Barry K."/>
            <person name="Choi C."/>
            <person name="Clum A."/>
            <person name="Coughlan A.Y."/>
            <person name="Deshpande S."/>
            <person name="Douglass A.P."/>
            <person name="Hanson S.J."/>
            <person name="Klenk H.-P."/>
            <person name="Labutti K."/>
            <person name="Lapidus A."/>
            <person name="Lindquist E."/>
            <person name="Lipzen A."/>
            <person name="Meier-Kolthoff J.P."/>
            <person name="Ohm R.A."/>
            <person name="Otillar R.P."/>
            <person name="Pangilinan J."/>
            <person name="Peng Y."/>
            <person name="Rokas A."/>
            <person name="Rosa C.A."/>
            <person name="Scheuner C."/>
            <person name="Sibirny A.A."/>
            <person name="Slot J.C."/>
            <person name="Stielow J.B."/>
            <person name="Sun H."/>
            <person name="Kurtzman C.P."/>
            <person name="Blackwell M."/>
            <person name="Grigoriev I.V."/>
            <person name="Jeffries T.W."/>
        </authorList>
    </citation>
    <scope>NUCLEOTIDE SEQUENCE [LARGE SCALE GENOMIC DNA]</scope>
    <source>
        <strain evidence="13">NRRL Y-12698</strain>
    </source>
</reference>
<dbReference type="InterPro" id="IPR038238">
    <property type="entry name" value="Clp1_C_sf"/>
</dbReference>
<dbReference type="HAMAP" id="MF_03035">
    <property type="entry name" value="Clp1"/>
    <property type="match status" value="1"/>
</dbReference>
<dbReference type="GO" id="GO:0005524">
    <property type="term" value="F:ATP binding"/>
    <property type="evidence" value="ECO:0007669"/>
    <property type="project" value="UniProtKB-UniRule"/>
</dbReference>
<evidence type="ECO:0000256" key="6">
    <source>
        <dbReference type="ARBA" id="ARBA00022840"/>
    </source>
</evidence>
<feature type="domain" description="Clp1 N-terminal" evidence="10">
    <location>
        <begin position="13"/>
        <end position="104"/>
    </location>
</feature>
<evidence type="ECO:0000256" key="8">
    <source>
        <dbReference type="HAMAP-Rule" id="MF_03035"/>
    </source>
</evidence>
<evidence type="ECO:0000313" key="12">
    <source>
        <dbReference type="EMBL" id="ODQ77812.1"/>
    </source>
</evidence>
<dbReference type="GO" id="GO:0003723">
    <property type="term" value="F:RNA binding"/>
    <property type="evidence" value="ECO:0007669"/>
    <property type="project" value="EnsemblFungi"/>
</dbReference>
<keyword evidence="5 8" id="KW-0547">Nucleotide-binding</keyword>
<organism evidence="12 13">
    <name type="scientific">Babjeviella inositovora NRRL Y-12698</name>
    <dbReference type="NCBI Taxonomy" id="984486"/>
    <lineage>
        <taxon>Eukaryota</taxon>
        <taxon>Fungi</taxon>
        <taxon>Dikarya</taxon>
        <taxon>Ascomycota</taxon>
        <taxon>Saccharomycotina</taxon>
        <taxon>Pichiomycetes</taxon>
        <taxon>Serinales incertae sedis</taxon>
        <taxon>Babjeviella</taxon>
    </lineage>
</organism>
<dbReference type="AlphaFoldDB" id="A0A1E3QL49"/>
<dbReference type="Pfam" id="PF06807">
    <property type="entry name" value="Clp1"/>
    <property type="match status" value="1"/>
</dbReference>
<evidence type="ECO:0000256" key="7">
    <source>
        <dbReference type="ARBA" id="ARBA00023242"/>
    </source>
</evidence>
<dbReference type="InterPro" id="IPR032319">
    <property type="entry name" value="CLP1_P"/>
</dbReference>
<keyword evidence="4 8" id="KW-0507">mRNA processing</keyword>
<evidence type="ECO:0000259" key="9">
    <source>
        <dbReference type="Pfam" id="PF06807"/>
    </source>
</evidence>